<dbReference type="KEGG" id="eva:EIB75_14450"/>
<proteinExistence type="predicted"/>
<sequence>MNYNFEINSNGEISQLFLKNNCFDFHSASEFIRNLPYRRNLNKDNLATVFIDEYGTCSTKHALLKILAEENNQPHFKLILGIFKMNGINTPKIKSVFETLREPQSDKLEYIPEAHNYLKFKNQILDFTKKNSSENDFINDLLEETEIQPHQINQFKIEFHKNYLKKWLSEHPEIHYSLDELWNIRELCIAHLS</sequence>
<protein>
    <submittedName>
        <fullName evidence="2">Uncharacterized protein</fullName>
    </submittedName>
</protein>
<dbReference type="OrthoDB" id="5649947at2"/>
<dbReference type="RefSeq" id="WP_124801685.1">
    <property type="nucleotide sequence ID" value="NZ_CP034160.1"/>
</dbReference>
<evidence type="ECO:0000313" key="2">
    <source>
        <dbReference type="EMBL" id="AZI56387.1"/>
    </source>
</evidence>
<evidence type="ECO:0000313" key="1">
    <source>
        <dbReference type="EMBL" id="AZI39446.1"/>
    </source>
</evidence>
<accession>A0A3G8ZI51</accession>
<evidence type="ECO:0000313" key="3">
    <source>
        <dbReference type="Proteomes" id="UP000272316"/>
    </source>
</evidence>
<dbReference type="Proteomes" id="UP000272316">
    <property type="component" value="Chromosome"/>
</dbReference>
<reference evidence="2" key="2">
    <citation type="submission" date="2018-11" db="EMBL/GenBank/DDBJ databases">
        <title>Proposal to divide the Flavobacteriaceae and reorganize its genera based on Amino Acid Identity values calculated from whole genome sequences.</title>
        <authorList>
            <person name="Nicholson A.C."/>
            <person name="Gulvik C.A."/>
            <person name="Whitney A.M."/>
            <person name="Humrighouse B.W."/>
            <person name="Bell M."/>
            <person name="Holmes B."/>
            <person name="Steigerwalt A."/>
            <person name="Villarma A."/>
            <person name="Sheth M."/>
            <person name="Batra D."/>
            <person name="Pryor J."/>
            <person name="Bernardet J.-F."/>
            <person name="Hugo C."/>
            <person name="Kampfer P."/>
            <person name="Newman J."/>
            <person name="Mcquiston J.R."/>
        </authorList>
    </citation>
    <scope>NUCLEOTIDE SEQUENCE [LARGE SCALE GENOMIC DNA]</scope>
    <source>
        <strain evidence="1">F5649</strain>
        <strain evidence="2">H6466</strain>
    </source>
</reference>
<dbReference type="EMBL" id="CP034161">
    <property type="protein sequence ID" value="AZI39446.1"/>
    <property type="molecule type" value="Genomic_DNA"/>
</dbReference>
<keyword evidence="4" id="KW-1185">Reference proteome</keyword>
<accession>A0A3G8YET1</accession>
<dbReference type="Proteomes" id="UP000281810">
    <property type="component" value="Chromosome"/>
</dbReference>
<reference evidence="3" key="1">
    <citation type="submission" date="2018-11" db="EMBL/GenBank/DDBJ databases">
        <title>Proposal to divide the Flavobacteriaceae and reorganize its genera based on Amino Acid Identity values calculated from whole genome sequences.</title>
        <authorList>
            <person name="Nicholson A.C."/>
            <person name="Gulvik C.A."/>
            <person name="Whitney A.M."/>
            <person name="Sheth M."/>
            <person name="Batra D."/>
            <person name="Pryor J."/>
            <person name="Bernardet J.-F."/>
            <person name="Hugo C."/>
            <person name="Kampfer P."/>
            <person name="Newman J.D."/>
            <person name="McQuiston J.R."/>
        </authorList>
    </citation>
    <scope>NUCLEOTIDE SEQUENCE [LARGE SCALE GENOMIC DNA]</scope>
    <source>
        <strain evidence="3">H6466</strain>
    </source>
</reference>
<name>A0A3G8ZI51_9FLAO</name>
<dbReference type="EMBL" id="CP034160">
    <property type="protein sequence ID" value="AZI56387.1"/>
    <property type="molecule type" value="Genomic_DNA"/>
</dbReference>
<organism evidence="2 3">
    <name type="scientific">Epilithonimonas vandammei</name>
    <dbReference type="NCBI Taxonomy" id="2487072"/>
    <lineage>
        <taxon>Bacteria</taxon>
        <taxon>Pseudomonadati</taxon>
        <taxon>Bacteroidota</taxon>
        <taxon>Flavobacteriia</taxon>
        <taxon>Flavobacteriales</taxon>
        <taxon>Weeksellaceae</taxon>
        <taxon>Chryseobacterium group</taxon>
        <taxon>Epilithonimonas</taxon>
    </lineage>
</organism>
<evidence type="ECO:0000313" key="4">
    <source>
        <dbReference type="Proteomes" id="UP000281810"/>
    </source>
</evidence>
<gene>
    <name evidence="1" type="ORF">EIB74_05470</name>
    <name evidence="2" type="ORF">EIB75_14450</name>
</gene>
<dbReference type="AlphaFoldDB" id="A0A3G8ZI51"/>
<reference evidence="4" key="3">
    <citation type="submission" date="2018-11" db="EMBL/GenBank/DDBJ databases">
        <title>Proposal to divide the Flavobacteriaceae and reorganize its genera based on Amino Acid Identity values calculated from whole genome sequences.</title>
        <authorList>
            <person name="Nicholson A.C."/>
            <person name="Gulvik C.A."/>
            <person name="Whitney A.M."/>
            <person name="Humrighouse B.W."/>
            <person name="Bell M."/>
            <person name="Holmes B."/>
            <person name="Steigerwalt A.B."/>
            <person name="Villarma A."/>
            <person name="Sheth M."/>
            <person name="Batra D."/>
            <person name="Pryor J."/>
            <person name="Bernardet J.-F."/>
            <person name="Hugo C."/>
            <person name="Kampfer P."/>
            <person name="Newman J.D."/>
            <person name="McQuiston J.R."/>
        </authorList>
    </citation>
    <scope>NUCLEOTIDE SEQUENCE [LARGE SCALE GENOMIC DNA]</scope>
    <source>
        <strain evidence="4">F5649</strain>
    </source>
</reference>